<sequence length="313" mass="34113">MTRENIVKTRGNSLRRSPFCGSIELRKREGRRGCRVAVIGGNMSNGAPGKCVPSNVPGEKLTPEDMARVTPDDWAEIQRLARGYCRTVDATRSRKRMDGSATIVKQGHAPYGTDDVSDDVTQDAVLLFAQRLRDIITSCARASESTVDAPAWVYVRRDGGEMTITRTTLQRWAVRDAAARNGYRIDVPADQIDATPGAQLMRGVPRAETVTGAAVAFCVAQNSATIFRQAFGDGRDFPIIADVMETASQADDLGRAGILSSIAQARYGGAYGSRRNVIRVRDAGRAEWRELSERLDDVRGTMAHVGIHNGTED</sequence>
<keyword evidence="2" id="KW-1185">Reference proteome</keyword>
<reference evidence="1 2" key="1">
    <citation type="submission" date="2024-09" db="EMBL/GenBank/DDBJ databases">
        <authorList>
            <person name="Sun Q."/>
            <person name="Mori K."/>
        </authorList>
    </citation>
    <scope>NUCLEOTIDE SEQUENCE [LARGE SCALE GENOMIC DNA]</scope>
    <source>
        <strain evidence="1 2">TBRC 1851</strain>
    </source>
</reference>
<accession>A0ABV6U114</accession>
<gene>
    <name evidence="1" type="ORF">ACFHYQ_05155</name>
</gene>
<evidence type="ECO:0000313" key="2">
    <source>
        <dbReference type="Proteomes" id="UP001589870"/>
    </source>
</evidence>
<comment type="caution">
    <text evidence="1">The sequence shown here is derived from an EMBL/GenBank/DDBJ whole genome shotgun (WGS) entry which is preliminary data.</text>
</comment>
<evidence type="ECO:0000313" key="1">
    <source>
        <dbReference type="EMBL" id="MFC0861682.1"/>
    </source>
</evidence>
<name>A0ABV6U114_9ACTN</name>
<organism evidence="1 2">
    <name type="scientific">Sphaerimonospora cavernae</name>
    <dbReference type="NCBI Taxonomy" id="1740611"/>
    <lineage>
        <taxon>Bacteria</taxon>
        <taxon>Bacillati</taxon>
        <taxon>Actinomycetota</taxon>
        <taxon>Actinomycetes</taxon>
        <taxon>Streptosporangiales</taxon>
        <taxon>Streptosporangiaceae</taxon>
        <taxon>Sphaerimonospora</taxon>
    </lineage>
</organism>
<proteinExistence type="predicted"/>
<dbReference type="EMBL" id="JBHMQT010000006">
    <property type="protein sequence ID" value="MFC0861682.1"/>
    <property type="molecule type" value="Genomic_DNA"/>
</dbReference>
<protein>
    <submittedName>
        <fullName evidence="1">Uncharacterized protein</fullName>
    </submittedName>
</protein>
<dbReference type="Proteomes" id="UP001589870">
    <property type="component" value="Unassembled WGS sequence"/>
</dbReference>